<gene>
    <name evidence="3" type="ORF">EDC03_2874</name>
</gene>
<dbReference type="Pfam" id="PF00582">
    <property type="entry name" value="Usp"/>
    <property type="match status" value="1"/>
</dbReference>
<evidence type="ECO:0000256" key="1">
    <source>
        <dbReference type="ARBA" id="ARBA00008791"/>
    </source>
</evidence>
<dbReference type="AlphaFoldDB" id="A0A3N1G9N6"/>
<dbReference type="InParanoid" id="A0A3N1G9N6"/>
<dbReference type="EMBL" id="RJKN01000008">
    <property type="protein sequence ID" value="ROP26946.1"/>
    <property type="molecule type" value="Genomic_DNA"/>
</dbReference>
<dbReference type="InterPro" id="IPR014729">
    <property type="entry name" value="Rossmann-like_a/b/a_fold"/>
</dbReference>
<dbReference type="OrthoDB" id="5419113at2"/>
<evidence type="ECO:0000313" key="4">
    <source>
        <dbReference type="Proteomes" id="UP000276232"/>
    </source>
</evidence>
<proteinExistence type="inferred from homology"/>
<name>A0A3N1G9N6_9ACTN</name>
<accession>A0A3N1G9N6</accession>
<comment type="caution">
    <text evidence="3">The sequence shown here is derived from an EMBL/GenBank/DDBJ whole genome shotgun (WGS) entry which is preliminary data.</text>
</comment>
<reference evidence="3 4" key="1">
    <citation type="journal article" date="2015" name="Stand. Genomic Sci.">
        <title>Genomic Encyclopedia of Bacterial and Archaeal Type Strains, Phase III: the genomes of soil and plant-associated and newly described type strains.</title>
        <authorList>
            <person name="Whitman W.B."/>
            <person name="Woyke T."/>
            <person name="Klenk H.P."/>
            <person name="Zhou Y."/>
            <person name="Lilburn T.G."/>
            <person name="Beck B.J."/>
            <person name="De Vos P."/>
            <person name="Vandamme P."/>
            <person name="Eisen J.A."/>
            <person name="Garrity G."/>
            <person name="Hugenholtz P."/>
            <person name="Kyrpides N.C."/>
        </authorList>
    </citation>
    <scope>NUCLEOTIDE SEQUENCE [LARGE SCALE GENOMIC DNA]</scope>
    <source>
        <strain evidence="3 4">CECT 7306</strain>
    </source>
</reference>
<evidence type="ECO:0000313" key="3">
    <source>
        <dbReference type="EMBL" id="ROP26946.1"/>
    </source>
</evidence>
<feature type="domain" description="UspA" evidence="2">
    <location>
        <begin position="3"/>
        <end position="127"/>
    </location>
</feature>
<dbReference type="Gene3D" id="3.40.50.620">
    <property type="entry name" value="HUPs"/>
    <property type="match status" value="1"/>
</dbReference>
<dbReference type="PRINTS" id="PR01438">
    <property type="entry name" value="UNVRSLSTRESS"/>
</dbReference>
<dbReference type="Proteomes" id="UP000276232">
    <property type="component" value="Unassembled WGS sequence"/>
</dbReference>
<dbReference type="InterPro" id="IPR006015">
    <property type="entry name" value="Universal_stress_UspA"/>
</dbReference>
<dbReference type="PANTHER" id="PTHR46268">
    <property type="entry name" value="STRESS RESPONSE PROTEIN NHAX"/>
    <property type="match status" value="1"/>
</dbReference>
<dbReference type="InterPro" id="IPR006016">
    <property type="entry name" value="UspA"/>
</dbReference>
<organism evidence="3 4">
    <name type="scientific">Pseudokineococcus lusitanus</name>
    <dbReference type="NCBI Taxonomy" id="763993"/>
    <lineage>
        <taxon>Bacteria</taxon>
        <taxon>Bacillati</taxon>
        <taxon>Actinomycetota</taxon>
        <taxon>Actinomycetes</taxon>
        <taxon>Kineosporiales</taxon>
        <taxon>Kineosporiaceae</taxon>
        <taxon>Pseudokineococcus</taxon>
    </lineage>
</organism>
<dbReference type="SUPFAM" id="SSF52402">
    <property type="entry name" value="Adenine nucleotide alpha hydrolases-like"/>
    <property type="match status" value="1"/>
</dbReference>
<dbReference type="CDD" id="cd00293">
    <property type="entry name" value="USP-like"/>
    <property type="match status" value="1"/>
</dbReference>
<evidence type="ECO:0000259" key="2">
    <source>
        <dbReference type="Pfam" id="PF00582"/>
    </source>
</evidence>
<dbReference type="PANTHER" id="PTHR46268:SF6">
    <property type="entry name" value="UNIVERSAL STRESS PROTEIN UP12"/>
    <property type="match status" value="1"/>
</dbReference>
<sequence>MSVVVGYVPSREGALVLERAVDEARSRGVRLVALNVPRSSEFAQDFVADDAELADLDALLAEAGVEHEVRRGTGDEAPADTLLDLVDEVGAELVVIGLRRRSPVGKMLMGSTSQRVLLDAPCPVLAVQHD</sequence>
<protein>
    <submittedName>
        <fullName evidence="3">Nucleotide-binding universal stress UspA family protein</fullName>
    </submittedName>
</protein>
<comment type="similarity">
    <text evidence="1">Belongs to the universal stress protein A family.</text>
</comment>
<keyword evidence="4" id="KW-1185">Reference proteome</keyword>
<dbReference type="RefSeq" id="WP_123380953.1">
    <property type="nucleotide sequence ID" value="NZ_RJKN01000008.1"/>
</dbReference>